<proteinExistence type="predicted"/>
<evidence type="ECO:0000313" key="3">
    <source>
        <dbReference type="Proteomes" id="UP000249260"/>
    </source>
</evidence>
<sequence length="133" mass="15274">MKRVEMILCLFMLSGLFESNAQSTPVTTIETIPAPEGGWTYIPEGRGEMIIHVETSNAKEIKVWRVPTGTQQWENRQLVCAAFGNITSWNCVWKYNEDDTIHDHFVIWIVGEGWEFKDSINVTRKRLLGKTSI</sequence>
<dbReference type="EMBL" id="QLUW01000002">
    <property type="protein sequence ID" value="RAP75742.1"/>
    <property type="molecule type" value="Genomic_DNA"/>
</dbReference>
<feature type="chain" id="PRO_5039691424" evidence="1">
    <location>
        <begin position="22"/>
        <end position="133"/>
    </location>
</feature>
<feature type="signal peptide" evidence="1">
    <location>
        <begin position="1"/>
        <end position="21"/>
    </location>
</feature>
<protein>
    <submittedName>
        <fullName evidence="2">Uncharacterized protein</fullName>
    </submittedName>
</protein>
<dbReference type="Proteomes" id="UP000249260">
    <property type="component" value="Unassembled WGS sequence"/>
</dbReference>
<keyword evidence="1" id="KW-0732">Signal</keyword>
<reference evidence="2 3" key="1">
    <citation type="submission" date="2018-06" db="EMBL/GenBank/DDBJ databases">
        <title>Paenibacillus montanisoli sp. nov., isolated from mountain area soil.</title>
        <authorList>
            <person name="Wu M."/>
        </authorList>
    </citation>
    <scope>NUCLEOTIDE SEQUENCE [LARGE SCALE GENOMIC DNA]</scope>
    <source>
        <strain evidence="2 3">RA17</strain>
    </source>
</reference>
<evidence type="ECO:0000313" key="2">
    <source>
        <dbReference type="EMBL" id="RAP75742.1"/>
    </source>
</evidence>
<dbReference type="OrthoDB" id="2650176at2"/>
<evidence type="ECO:0000256" key="1">
    <source>
        <dbReference type="SAM" id="SignalP"/>
    </source>
</evidence>
<gene>
    <name evidence="2" type="ORF">DL346_09835</name>
</gene>
<organism evidence="2 3">
    <name type="scientific">Paenibacillus montanisoli</name>
    <dbReference type="NCBI Taxonomy" id="2081970"/>
    <lineage>
        <taxon>Bacteria</taxon>
        <taxon>Bacillati</taxon>
        <taxon>Bacillota</taxon>
        <taxon>Bacilli</taxon>
        <taxon>Bacillales</taxon>
        <taxon>Paenibacillaceae</taxon>
        <taxon>Paenibacillus</taxon>
    </lineage>
</organism>
<dbReference type="AlphaFoldDB" id="A0A328U110"/>
<name>A0A328U110_9BACL</name>
<keyword evidence="3" id="KW-1185">Reference proteome</keyword>
<comment type="caution">
    <text evidence="2">The sequence shown here is derived from an EMBL/GenBank/DDBJ whole genome shotgun (WGS) entry which is preliminary data.</text>
</comment>
<dbReference type="RefSeq" id="WP_112881967.1">
    <property type="nucleotide sequence ID" value="NZ_QLUW01000002.1"/>
</dbReference>
<accession>A0A328U110</accession>